<reference evidence="1 2" key="2">
    <citation type="journal article" date="2021" name="Genomics">
        <title>High-quality reference genome for Clonorchis sinensis.</title>
        <authorList>
            <person name="Young N.D."/>
            <person name="Stroehlein A.J."/>
            <person name="Kinkar L."/>
            <person name="Wang T."/>
            <person name="Sohn W.M."/>
            <person name="Chang B.C.H."/>
            <person name="Kaur P."/>
            <person name="Weisz D."/>
            <person name="Dudchenko O."/>
            <person name="Aiden E.L."/>
            <person name="Korhonen P.K."/>
            <person name="Gasser R.B."/>
        </authorList>
    </citation>
    <scope>NUCLEOTIDE SEQUENCE [LARGE SCALE GENOMIC DNA]</scope>
    <source>
        <strain evidence="1">Cs-k2</strain>
    </source>
</reference>
<dbReference type="AlphaFoldDB" id="A0A419PUC0"/>
<name>A0A419PUC0_CLOSI</name>
<dbReference type="Proteomes" id="UP000286415">
    <property type="component" value="Unassembled WGS sequence"/>
</dbReference>
<dbReference type="EMBL" id="NIRI02000042">
    <property type="protein sequence ID" value="KAG5447778.1"/>
    <property type="molecule type" value="Genomic_DNA"/>
</dbReference>
<dbReference type="STRING" id="79923.A0A419PUC0"/>
<keyword evidence="2" id="KW-1185">Reference proteome</keyword>
<evidence type="ECO:0000313" key="2">
    <source>
        <dbReference type="Proteomes" id="UP000286415"/>
    </source>
</evidence>
<reference evidence="1 2" key="1">
    <citation type="journal article" date="2018" name="Biotechnol. Adv.">
        <title>Improved genomic resources and new bioinformatic workflow for the carcinogenic parasite Clonorchis sinensis: Biotechnological implications.</title>
        <authorList>
            <person name="Wang D."/>
            <person name="Korhonen P.K."/>
            <person name="Gasser R.B."/>
            <person name="Young N.D."/>
        </authorList>
    </citation>
    <scope>NUCLEOTIDE SEQUENCE [LARGE SCALE GENOMIC DNA]</scope>
    <source>
        <strain evidence="1">Cs-k2</strain>
    </source>
</reference>
<comment type="caution">
    <text evidence="1">The sequence shown here is derived from an EMBL/GenBank/DDBJ whole genome shotgun (WGS) entry which is preliminary data.</text>
</comment>
<organism evidence="1 2">
    <name type="scientific">Clonorchis sinensis</name>
    <name type="common">Chinese liver fluke</name>
    <dbReference type="NCBI Taxonomy" id="79923"/>
    <lineage>
        <taxon>Eukaryota</taxon>
        <taxon>Metazoa</taxon>
        <taxon>Spiralia</taxon>
        <taxon>Lophotrochozoa</taxon>
        <taxon>Platyhelminthes</taxon>
        <taxon>Trematoda</taxon>
        <taxon>Digenea</taxon>
        <taxon>Opisthorchiida</taxon>
        <taxon>Opisthorchiata</taxon>
        <taxon>Opisthorchiidae</taxon>
        <taxon>Clonorchis</taxon>
    </lineage>
</organism>
<evidence type="ECO:0000313" key="1">
    <source>
        <dbReference type="EMBL" id="KAG5447778.1"/>
    </source>
</evidence>
<dbReference type="OrthoDB" id="331263at2759"/>
<dbReference type="InParanoid" id="A0A419PUC0"/>
<proteinExistence type="predicted"/>
<protein>
    <submittedName>
        <fullName evidence="1">Uncharacterized protein</fullName>
    </submittedName>
</protein>
<accession>A0A419PUC0</accession>
<gene>
    <name evidence="1" type="ORF">CSKR_200590</name>
</gene>
<sequence length="100" mass="11198">MEHVATHVPTPNLEDQETVFVRPLPMDQPGMGDSEMLVLSILLLCFAVLGDVSSHENFNEELLIKELGGGFTAFHFQFVSRTPEYEQPSKTDLIVYFPAS</sequence>